<name>A0A9P4SK92_9PEZI</name>
<dbReference type="EMBL" id="MU006089">
    <property type="protein sequence ID" value="KAF2843123.1"/>
    <property type="molecule type" value="Genomic_DNA"/>
</dbReference>
<dbReference type="AlphaFoldDB" id="A0A9P4SK92"/>
<keyword evidence="3" id="KW-1185">Reference proteome</keyword>
<dbReference type="Proteomes" id="UP000799429">
    <property type="component" value="Unassembled WGS sequence"/>
</dbReference>
<keyword evidence="1" id="KW-0812">Transmembrane</keyword>
<feature type="transmembrane region" description="Helical" evidence="1">
    <location>
        <begin position="37"/>
        <end position="54"/>
    </location>
</feature>
<keyword evidence="1" id="KW-1133">Transmembrane helix</keyword>
<keyword evidence="1" id="KW-0472">Membrane</keyword>
<reference evidence="2" key="1">
    <citation type="journal article" date="2020" name="Stud. Mycol.">
        <title>101 Dothideomycetes genomes: a test case for predicting lifestyles and emergence of pathogens.</title>
        <authorList>
            <person name="Haridas S."/>
            <person name="Albert R."/>
            <person name="Binder M."/>
            <person name="Bloem J."/>
            <person name="Labutti K."/>
            <person name="Salamov A."/>
            <person name="Andreopoulos B."/>
            <person name="Baker S."/>
            <person name="Barry K."/>
            <person name="Bills G."/>
            <person name="Bluhm B."/>
            <person name="Cannon C."/>
            <person name="Castanera R."/>
            <person name="Culley D."/>
            <person name="Daum C."/>
            <person name="Ezra D."/>
            <person name="Gonzalez J."/>
            <person name="Henrissat B."/>
            <person name="Kuo A."/>
            <person name="Liang C."/>
            <person name="Lipzen A."/>
            <person name="Lutzoni F."/>
            <person name="Magnuson J."/>
            <person name="Mondo S."/>
            <person name="Nolan M."/>
            <person name="Ohm R."/>
            <person name="Pangilinan J."/>
            <person name="Park H.-J."/>
            <person name="Ramirez L."/>
            <person name="Alfaro M."/>
            <person name="Sun H."/>
            <person name="Tritt A."/>
            <person name="Yoshinaga Y."/>
            <person name="Zwiers L.-H."/>
            <person name="Turgeon B."/>
            <person name="Goodwin S."/>
            <person name="Spatafora J."/>
            <person name="Crous P."/>
            <person name="Grigoriev I."/>
        </authorList>
    </citation>
    <scope>NUCLEOTIDE SEQUENCE</scope>
    <source>
        <strain evidence="2">CBS 101060</strain>
    </source>
</reference>
<sequence>MPAPRACRRLSIGADLREIDERTDISRNSDRMSVVEVGNQIVFILICGHVYIVWGRGRQG</sequence>
<proteinExistence type="predicted"/>
<gene>
    <name evidence="2" type="ORF">M501DRAFT_61756</name>
</gene>
<organism evidence="2 3">
    <name type="scientific">Patellaria atrata CBS 101060</name>
    <dbReference type="NCBI Taxonomy" id="1346257"/>
    <lineage>
        <taxon>Eukaryota</taxon>
        <taxon>Fungi</taxon>
        <taxon>Dikarya</taxon>
        <taxon>Ascomycota</taxon>
        <taxon>Pezizomycotina</taxon>
        <taxon>Dothideomycetes</taxon>
        <taxon>Dothideomycetes incertae sedis</taxon>
        <taxon>Patellariales</taxon>
        <taxon>Patellariaceae</taxon>
        <taxon>Patellaria</taxon>
    </lineage>
</organism>
<protein>
    <submittedName>
        <fullName evidence="2">Uncharacterized protein</fullName>
    </submittedName>
</protein>
<evidence type="ECO:0000313" key="2">
    <source>
        <dbReference type="EMBL" id="KAF2843123.1"/>
    </source>
</evidence>
<comment type="caution">
    <text evidence="2">The sequence shown here is derived from an EMBL/GenBank/DDBJ whole genome shotgun (WGS) entry which is preliminary data.</text>
</comment>
<evidence type="ECO:0000313" key="3">
    <source>
        <dbReference type="Proteomes" id="UP000799429"/>
    </source>
</evidence>
<accession>A0A9P4SK92</accession>
<evidence type="ECO:0000256" key="1">
    <source>
        <dbReference type="SAM" id="Phobius"/>
    </source>
</evidence>